<dbReference type="RefSeq" id="WP_189385526.1">
    <property type="nucleotide sequence ID" value="NZ_BAABFY010000005.1"/>
</dbReference>
<evidence type="ECO:0000256" key="2">
    <source>
        <dbReference type="SAM" id="Phobius"/>
    </source>
</evidence>
<keyword evidence="2" id="KW-0472">Membrane</keyword>
<dbReference type="AlphaFoldDB" id="A0A918JN07"/>
<comment type="caution">
    <text evidence="3">The sequence shown here is derived from an EMBL/GenBank/DDBJ whole genome shotgun (WGS) entry which is preliminary data.</text>
</comment>
<keyword evidence="4" id="KW-1185">Reference proteome</keyword>
<reference evidence="3" key="1">
    <citation type="journal article" date="2014" name="Int. J. Syst. Evol. Microbiol.">
        <title>Complete genome sequence of Corynebacterium casei LMG S-19264T (=DSM 44701T), isolated from a smear-ripened cheese.</title>
        <authorList>
            <consortium name="US DOE Joint Genome Institute (JGI-PGF)"/>
            <person name="Walter F."/>
            <person name="Albersmeier A."/>
            <person name="Kalinowski J."/>
            <person name="Ruckert C."/>
        </authorList>
    </citation>
    <scope>NUCLEOTIDE SEQUENCE</scope>
    <source>
        <strain evidence="3">KCTC 23732</strain>
    </source>
</reference>
<reference evidence="3" key="2">
    <citation type="submission" date="2020-09" db="EMBL/GenBank/DDBJ databases">
        <authorList>
            <person name="Sun Q."/>
            <person name="Kim S."/>
        </authorList>
    </citation>
    <scope>NUCLEOTIDE SEQUENCE</scope>
    <source>
        <strain evidence="3">KCTC 23732</strain>
    </source>
</reference>
<dbReference type="Proteomes" id="UP000608345">
    <property type="component" value="Unassembled WGS sequence"/>
</dbReference>
<feature type="transmembrane region" description="Helical" evidence="2">
    <location>
        <begin position="88"/>
        <end position="106"/>
    </location>
</feature>
<evidence type="ECO:0000256" key="1">
    <source>
        <dbReference type="SAM" id="MobiDB-lite"/>
    </source>
</evidence>
<feature type="compositionally biased region" description="Polar residues" evidence="1">
    <location>
        <begin position="24"/>
        <end position="38"/>
    </location>
</feature>
<keyword evidence="2" id="KW-0812">Transmembrane</keyword>
<sequence length="141" mass="15504">MLKSHESPKNGDYASYIDELVKQSSLSSPAQNPNNDFTQDFPESFTSNEGLTPAVPAKPAPYALPQQEKPTDTTKPQAYTASAFNKNIRRFFFLIFLIAFLGSIIAKSDGQGAIVLIIIVAIAVLRFMASIFNSTKSNRKK</sequence>
<keyword evidence="2" id="KW-1133">Transmembrane helix</keyword>
<evidence type="ECO:0000313" key="4">
    <source>
        <dbReference type="Proteomes" id="UP000608345"/>
    </source>
</evidence>
<gene>
    <name evidence="3" type="ORF">GCM10011450_21830</name>
</gene>
<evidence type="ECO:0000313" key="3">
    <source>
        <dbReference type="EMBL" id="GGW91268.1"/>
    </source>
</evidence>
<dbReference type="EMBL" id="BMYS01000016">
    <property type="protein sequence ID" value="GGW91268.1"/>
    <property type="molecule type" value="Genomic_DNA"/>
</dbReference>
<organism evidence="3 4">
    <name type="scientific">Advenella faeciporci</name>
    <dbReference type="NCBI Taxonomy" id="797535"/>
    <lineage>
        <taxon>Bacteria</taxon>
        <taxon>Pseudomonadati</taxon>
        <taxon>Pseudomonadota</taxon>
        <taxon>Betaproteobacteria</taxon>
        <taxon>Burkholderiales</taxon>
        <taxon>Alcaligenaceae</taxon>
    </lineage>
</organism>
<feature type="region of interest" description="Disordered" evidence="1">
    <location>
        <begin position="24"/>
        <end position="75"/>
    </location>
</feature>
<feature type="transmembrane region" description="Helical" evidence="2">
    <location>
        <begin position="112"/>
        <end position="132"/>
    </location>
</feature>
<name>A0A918JN07_9BURK</name>
<proteinExistence type="predicted"/>
<accession>A0A918JN07</accession>
<protein>
    <submittedName>
        <fullName evidence="3">Uncharacterized protein</fullName>
    </submittedName>
</protein>